<evidence type="ECO:0000256" key="1">
    <source>
        <dbReference type="SAM" id="Phobius"/>
    </source>
</evidence>
<dbReference type="EMBL" id="JBHSKX010000001">
    <property type="protein sequence ID" value="MFC5365833.1"/>
    <property type="molecule type" value="Genomic_DNA"/>
</dbReference>
<dbReference type="Pfam" id="PF24416">
    <property type="entry name" value="DUF7548"/>
    <property type="match status" value="1"/>
</dbReference>
<dbReference type="Proteomes" id="UP001596201">
    <property type="component" value="Unassembled WGS sequence"/>
</dbReference>
<feature type="transmembrane region" description="Helical" evidence="1">
    <location>
        <begin position="113"/>
        <end position="133"/>
    </location>
</feature>
<feature type="transmembrane region" description="Helical" evidence="1">
    <location>
        <begin position="12"/>
        <end position="29"/>
    </location>
</feature>
<dbReference type="AlphaFoldDB" id="A0ABD5R751"/>
<proteinExistence type="predicted"/>
<sequence length="137" mass="14133">MDETQVAPRVGIVASVALIAVYLAPYLLIPNAGGDVGTYYSAGPVGASAIPFLAAVAVIAFLSGAQGRTDADVIAGLTLVMGLAVTALATLWAVTMPDNYLFSFPASASWIEWHRWLLLAVAAVIPVSAAGYARQVL</sequence>
<feature type="transmembrane region" description="Helical" evidence="1">
    <location>
        <begin position="41"/>
        <end position="62"/>
    </location>
</feature>
<organism evidence="2 3">
    <name type="scientific">Salinirubrum litoreum</name>
    <dbReference type="NCBI Taxonomy" id="1126234"/>
    <lineage>
        <taxon>Archaea</taxon>
        <taxon>Methanobacteriati</taxon>
        <taxon>Methanobacteriota</taxon>
        <taxon>Stenosarchaea group</taxon>
        <taxon>Halobacteria</taxon>
        <taxon>Halobacteriales</taxon>
        <taxon>Haloferacaceae</taxon>
        <taxon>Salinirubrum</taxon>
    </lineage>
</organism>
<gene>
    <name evidence="2" type="ORF">ACFPJ5_02710</name>
</gene>
<evidence type="ECO:0000313" key="3">
    <source>
        <dbReference type="Proteomes" id="UP001596201"/>
    </source>
</evidence>
<feature type="transmembrane region" description="Helical" evidence="1">
    <location>
        <begin position="74"/>
        <end position="93"/>
    </location>
</feature>
<dbReference type="InterPro" id="IPR055970">
    <property type="entry name" value="DUF7548"/>
</dbReference>
<comment type="caution">
    <text evidence="2">The sequence shown here is derived from an EMBL/GenBank/DDBJ whole genome shotgun (WGS) entry which is preliminary data.</text>
</comment>
<name>A0ABD5R751_9EURY</name>
<keyword evidence="1" id="KW-0472">Membrane</keyword>
<dbReference type="RefSeq" id="WP_227228848.1">
    <property type="nucleotide sequence ID" value="NZ_JAJCVJ010000001.1"/>
</dbReference>
<protein>
    <submittedName>
        <fullName evidence="2">Uncharacterized protein</fullName>
    </submittedName>
</protein>
<keyword evidence="1" id="KW-1133">Transmembrane helix</keyword>
<keyword evidence="1" id="KW-0812">Transmembrane</keyword>
<reference evidence="2 3" key="1">
    <citation type="journal article" date="2019" name="Int. J. Syst. Evol. Microbiol.">
        <title>The Global Catalogue of Microorganisms (GCM) 10K type strain sequencing project: providing services to taxonomists for standard genome sequencing and annotation.</title>
        <authorList>
            <consortium name="The Broad Institute Genomics Platform"/>
            <consortium name="The Broad Institute Genome Sequencing Center for Infectious Disease"/>
            <person name="Wu L."/>
            <person name="Ma J."/>
        </authorList>
    </citation>
    <scope>NUCLEOTIDE SEQUENCE [LARGE SCALE GENOMIC DNA]</scope>
    <source>
        <strain evidence="2 3">CGMCC 1.12237</strain>
    </source>
</reference>
<keyword evidence="3" id="KW-1185">Reference proteome</keyword>
<accession>A0ABD5R751</accession>
<evidence type="ECO:0000313" key="2">
    <source>
        <dbReference type="EMBL" id="MFC5365833.1"/>
    </source>
</evidence>